<dbReference type="InterPro" id="IPR002566">
    <property type="entry name" value="Msp4_OMP-like"/>
</dbReference>
<dbReference type="EMBL" id="MTPU01000017">
    <property type="protein sequence ID" value="OPH10918.1"/>
    <property type="molecule type" value="Genomic_DNA"/>
</dbReference>
<comment type="caution">
    <text evidence="4">The sequence shown here is derived from an EMBL/GenBank/DDBJ whole genome shotgun (WGS) entry which is preliminary data.</text>
</comment>
<feature type="compositionally biased region" description="Low complexity" evidence="1">
    <location>
        <begin position="48"/>
        <end position="67"/>
    </location>
</feature>
<evidence type="ECO:0000256" key="1">
    <source>
        <dbReference type="SAM" id="MobiDB-lite"/>
    </source>
</evidence>
<dbReference type="AlphaFoldDB" id="A0A9Q5WB28"/>
<keyword evidence="2" id="KW-0732">Signal</keyword>
<dbReference type="InterPro" id="IPR011250">
    <property type="entry name" value="OMP/PagP_B-barrel"/>
</dbReference>
<reference evidence="4 5" key="1">
    <citation type="submission" date="2017-01" db="EMBL/GenBank/DDBJ databases">
        <authorList>
            <person name="Abreu V.A."/>
            <person name="Popin R.V."/>
            <person name="Rigonato J."/>
            <person name="Andreote A.P."/>
            <person name="Schaker P.C."/>
            <person name="Hoff-Risseti C."/>
            <person name="Alvarenga D.O."/>
            <person name="Varani A.M."/>
            <person name="Fiore M.F."/>
        </authorList>
    </citation>
    <scope>NUCLEOTIDE SEQUENCE [LARGE SCALE GENOMIC DNA]</scope>
    <source>
        <strain evidence="4 5">CENA302</strain>
    </source>
</reference>
<evidence type="ECO:0000313" key="4">
    <source>
        <dbReference type="EMBL" id="OPH10918.1"/>
    </source>
</evidence>
<dbReference type="Pfam" id="PF01617">
    <property type="entry name" value="Surface_Ag_2"/>
    <property type="match status" value="1"/>
</dbReference>
<dbReference type="Proteomes" id="UP000190056">
    <property type="component" value="Unassembled WGS sequence"/>
</dbReference>
<dbReference type="RefSeq" id="WP_079290734.1">
    <property type="nucleotide sequence ID" value="NZ_MTPU01000017.1"/>
</dbReference>
<accession>A0A9Q5WB28</accession>
<feature type="chain" id="PRO_5040240218" description="Msp4/OMP-like domain-containing protein" evidence="2">
    <location>
        <begin position="25"/>
        <end position="267"/>
    </location>
</feature>
<evidence type="ECO:0000313" key="5">
    <source>
        <dbReference type="Proteomes" id="UP000190056"/>
    </source>
</evidence>
<name>A0A9Q5WB28_9CYAN</name>
<feature type="domain" description="Msp4/OMP-like" evidence="3">
    <location>
        <begin position="108"/>
        <end position="236"/>
    </location>
</feature>
<dbReference type="SUPFAM" id="SSF56925">
    <property type="entry name" value="OMPA-like"/>
    <property type="match status" value="1"/>
</dbReference>
<feature type="signal peptide" evidence="2">
    <location>
        <begin position="1"/>
        <end position="24"/>
    </location>
</feature>
<evidence type="ECO:0000256" key="2">
    <source>
        <dbReference type="SAM" id="SignalP"/>
    </source>
</evidence>
<feature type="region of interest" description="Disordered" evidence="1">
    <location>
        <begin position="38"/>
        <end position="69"/>
    </location>
</feature>
<protein>
    <recommendedName>
        <fullName evidence="3">Msp4/OMP-like domain-containing protein</fullName>
    </recommendedName>
</protein>
<organism evidence="4 5">
    <name type="scientific">Cylindrospermopsis raciborskii CENA302</name>
    <dbReference type="NCBI Taxonomy" id="1170768"/>
    <lineage>
        <taxon>Bacteria</taxon>
        <taxon>Bacillati</taxon>
        <taxon>Cyanobacteriota</taxon>
        <taxon>Cyanophyceae</taxon>
        <taxon>Nostocales</taxon>
        <taxon>Aphanizomenonaceae</taxon>
        <taxon>Cylindrospermopsis</taxon>
    </lineage>
</organism>
<evidence type="ECO:0000259" key="3">
    <source>
        <dbReference type="Pfam" id="PF01617"/>
    </source>
</evidence>
<feature type="compositionally biased region" description="Polar residues" evidence="1">
    <location>
        <begin position="38"/>
        <end position="47"/>
    </location>
</feature>
<dbReference type="Gene3D" id="2.40.160.20">
    <property type="match status" value="1"/>
</dbReference>
<sequence>MKIYSYLLFPAALASLAFTTSVKAEEVSAKATDLIGSSPNLLAQSSDPGVTPTSPTTTPSTPVYTGGDVNPDLPASNYRYSSFSIGFGSQSDIDGKAPGVNPGSISFNSTFSSNSAFGYQFEQARVELELGSQFLSPKELTQNRQNSPISVVGNNARAYTMLLNGYYDIPTGSKLRPYVGGGLGFAWIDGNLTSSRPIATFTIIDGTSFAYQLKGGVQYEVTKKGNVFGELKYFSISSYTARQGNNINVDISSSNSFGFAVGYRQGF</sequence>
<gene>
    <name evidence="4" type="ORF">CENA302_04470</name>
</gene>
<proteinExistence type="predicted"/>